<reference evidence="3" key="1">
    <citation type="submission" date="2021-12" db="EMBL/GenBank/DDBJ databases">
        <authorList>
            <person name="King R."/>
        </authorList>
    </citation>
    <scope>NUCLEOTIDE SEQUENCE</scope>
</reference>
<dbReference type="SUPFAM" id="SSF51735">
    <property type="entry name" value="NAD(P)-binding Rossmann-fold domains"/>
    <property type="match status" value="1"/>
</dbReference>
<dbReference type="PROSITE" id="PS00061">
    <property type="entry name" value="ADH_SHORT"/>
    <property type="match status" value="1"/>
</dbReference>
<dbReference type="InterPro" id="IPR036291">
    <property type="entry name" value="NAD(P)-bd_dom_sf"/>
</dbReference>
<dbReference type="InterPro" id="IPR020904">
    <property type="entry name" value="Sc_DH/Rdtase_CS"/>
</dbReference>
<dbReference type="InterPro" id="IPR002347">
    <property type="entry name" value="SDR_fam"/>
</dbReference>
<dbReference type="AlphaFoldDB" id="A0A9P0FBL7"/>
<dbReference type="FunFam" id="3.40.50.720:FF:000084">
    <property type="entry name" value="Short-chain dehydrogenase reductase"/>
    <property type="match status" value="1"/>
</dbReference>
<dbReference type="PRINTS" id="PR00081">
    <property type="entry name" value="GDHRDH"/>
</dbReference>
<dbReference type="NCBIfam" id="NF005559">
    <property type="entry name" value="PRK07231.1"/>
    <property type="match status" value="1"/>
</dbReference>
<sequence>MSKIVCERLLGKVAIVTASTEGIGFAIAQRLAQEGAKVLISSRKQANVDKAVKSLANKGLNVKGLVCHVSKSDHRNQLFQEAQKLGGLDILVSNAAVNPEVGGVLDATEESWEKIFDVNVKASFLLAKESLPLLRQSKAGRIIFVSSISGFQPFNLLGAYSVSKTALLGLSKAAALQLASENITVNCIAPGVIKTKFSSTLTTGPAEEIALSQIPLNRFGVPDNISGIAAMLASDDGAYITGESIIAAGGMPSRL</sequence>
<evidence type="ECO:0000256" key="2">
    <source>
        <dbReference type="ARBA" id="ARBA00023002"/>
    </source>
</evidence>
<dbReference type="GO" id="GO:0004090">
    <property type="term" value="F:carbonyl reductase (NADPH) activity"/>
    <property type="evidence" value="ECO:0007669"/>
    <property type="project" value="TreeGrafter"/>
</dbReference>
<dbReference type="PANTHER" id="PTHR43943:SF2">
    <property type="entry name" value="DEHYDROGENASE_REDUCTASE 4"/>
    <property type="match status" value="1"/>
</dbReference>
<dbReference type="Gene3D" id="3.40.50.720">
    <property type="entry name" value="NAD(P)-binding Rossmann-like Domain"/>
    <property type="match status" value="1"/>
</dbReference>
<evidence type="ECO:0008006" key="5">
    <source>
        <dbReference type="Google" id="ProtNLM"/>
    </source>
</evidence>
<evidence type="ECO:0000313" key="4">
    <source>
        <dbReference type="Proteomes" id="UP001154078"/>
    </source>
</evidence>
<gene>
    <name evidence="3" type="ORF">MELIAE_LOCUS1228</name>
</gene>
<dbReference type="EMBL" id="OV121132">
    <property type="protein sequence ID" value="CAH0547190.1"/>
    <property type="molecule type" value="Genomic_DNA"/>
</dbReference>
<dbReference type="Proteomes" id="UP001154078">
    <property type="component" value="Chromosome 1"/>
</dbReference>
<keyword evidence="4" id="KW-1185">Reference proteome</keyword>
<dbReference type="Pfam" id="PF13561">
    <property type="entry name" value="adh_short_C2"/>
    <property type="match status" value="1"/>
</dbReference>
<organism evidence="3 4">
    <name type="scientific">Brassicogethes aeneus</name>
    <name type="common">Rape pollen beetle</name>
    <name type="synonym">Meligethes aeneus</name>
    <dbReference type="NCBI Taxonomy" id="1431903"/>
    <lineage>
        <taxon>Eukaryota</taxon>
        <taxon>Metazoa</taxon>
        <taxon>Ecdysozoa</taxon>
        <taxon>Arthropoda</taxon>
        <taxon>Hexapoda</taxon>
        <taxon>Insecta</taxon>
        <taxon>Pterygota</taxon>
        <taxon>Neoptera</taxon>
        <taxon>Endopterygota</taxon>
        <taxon>Coleoptera</taxon>
        <taxon>Polyphaga</taxon>
        <taxon>Cucujiformia</taxon>
        <taxon>Nitidulidae</taxon>
        <taxon>Meligethinae</taxon>
        <taxon>Brassicogethes</taxon>
    </lineage>
</organism>
<proteinExistence type="inferred from homology"/>
<evidence type="ECO:0000313" key="3">
    <source>
        <dbReference type="EMBL" id="CAH0547190.1"/>
    </source>
</evidence>
<dbReference type="PANTHER" id="PTHR43943">
    <property type="entry name" value="DEHYDROGENASE/REDUCTASE (SDR FAMILY) MEMBER 4"/>
    <property type="match status" value="1"/>
</dbReference>
<accession>A0A9P0FBL7</accession>
<protein>
    <recommendedName>
        <fullName evidence="5">Dehydrogenase/reductase SDR family member 4</fullName>
    </recommendedName>
</protein>
<dbReference type="PRINTS" id="PR00080">
    <property type="entry name" value="SDRFAMILY"/>
</dbReference>
<evidence type="ECO:0000256" key="1">
    <source>
        <dbReference type="ARBA" id="ARBA00006484"/>
    </source>
</evidence>
<keyword evidence="2" id="KW-0560">Oxidoreductase</keyword>
<comment type="similarity">
    <text evidence="1">Belongs to the short-chain dehydrogenases/reductases (SDR) family.</text>
</comment>
<name>A0A9P0FBL7_BRAAE</name>
<dbReference type="OrthoDB" id="1669814at2759"/>